<dbReference type="Pfam" id="PF13847">
    <property type="entry name" value="Methyltransf_31"/>
    <property type="match status" value="1"/>
</dbReference>
<organism evidence="2 3">
    <name type="scientific">Luteimonas soli</name>
    <dbReference type="NCBI Taxonomy" id="1648966"/>
    <lineage>
        <taxon>Bacteria</taxon>
        <taxon>Pseudomonadati</taxon>
        <taxon>Pseudomonadota</taxon>
        <taxon>Gammaproteobacteria</taxon>
        <taxon>Lysobacterales</taxon>
        <taxon>Lysobacteraceae</taxon>
        <taxon>Luteimonas</taxon>
    </lineage>
</organism>
<dbReference type="SUPFAM" id="SSF53335">
    <property type="entry name" value="S-adenosyl-L-methionine-dependent methyltransferases"/>
    <property type="match status" value="1"/>
</dbReference>
<dbReference type="GO" id="GO:0102208">
    <property type="term" value="F:2-polyprenyl-6-hydroxyphenol methylase activity"/>
    <property type="evidence" value="ECO:0007669"/>
    <property type="project" value="UniProtKB-EC"/>
</dbReference>
<keyword evidence="2" id="KW-0808">Transferase</keyword>
<evidence type="ECO:0000259" key="1">
    <source>
        <dbReference type="Pfam" id="PF13847"/>
    </source>
</evidence>
<dbReference type="Gene3D" id="3.40.50.150">
    <property type="entry name" value="Vaccinia Virus protein VP39"/>
    <property type="match status" value="1"/>
</dbReference>
<dbReference type="GO" id="GO:0032259">
    <property type="term" value="P:methylation"/>
    <property type="evidence" value="ECO:0007669"/>
    <property type="project" value="UniProtKB-KW"/>
</dbReference>
<dbReference type="CDD" id="cd02440">
    <property type="entry name" value="AdoMet_MTases"/>
    <property type="match status" value="1"/>
</dbReference>
<dbReference type="EC" id="2.1.1.222" evidence="2"/>
<gene>
    <name evidence="2" type="ORF">ACFONC_01380</name>
</gene>
<protein>
    <submittedName>
        <fullName evidence="2">Class I SAM-dependent methyltransferase</fullName>
        <ecNumber evidence="2">2.1.1.222</ecNumber>
        <ecNumber evidence="2">2.1.1.64</ecNumber>
    </submittedName>
</protein>
<evidence type="ECO:0000313" key="3">
    <source>
        <dbReference type="Proteomes" id="UP001595705"/>
    </source>
</evidence>
<dbReference type="PANTHER" id="PTHR43861">
    <property type="entry name" value="TRANS-ACONITATE 2-METHYLTRANSFERASE-RELATED"/>
    <property type="match status" value="1"/>
</dbReference>
<dbReference type="RefSeq" id="WP_386741766.1">
    <property type="nucleotide sequence ID" value="NZ_JBHRYA010000001.1"/>
</dbReference>
<dbReference type="EMBL" id="JBHRYA010000001">
    <property type="protein sequence ID" value="MFC3714809.1"/>
    <property type="molecule type" value="Genomic_DNA"/>
</dbReference>
<proteinExistence type="predicted"/>
<accession>A0ABV7XJA5</accession>
<comment type="caution">
    <text evidence="2">The sequence shown here is derived from an EMBL/GenBank/DDBJ whole genome shotgun (WGS) entry which is preliminary data.</text>
</comment>
<evidence type="ECO:0000313" key="2">
    <source>
        <dbReference type="EMBL" id="MFC3714809.1"/>
    </source>
</evidence>
<dbReference type="EC" id="2.1.1.64" evidence="2"/>
<dbReference type="InterPro" id="IPR025714">
    <property type="entry name" value="Methyltranfer_dom"/>
</dbReference>
<name>A0ABV7XJA5_9GAMM</name>
<sequence>MKMLTRHNAESITAKIAELGPFYHNIDLPFGITTAPEHGTPARGVNWGKLLTALPNDLSGKTVLDIGCNAGAFSIEAKKRGAARVVGFDYSQKFIDQAKFCAEVLDLEIEYSVARVDDFLSASEPFDVVIFVGVLYHLEDPVGTAKLIRKVARSLCVLETVGVSPHLRAVTEGIVQFPRPKITHSGSTWINMEGLRYLFQEVAGFRGFEPLFDGSRIAVKLTK</sequence>
<keyword evidence="2" id="KW-0489">Methyltransferase</keyword>
<dbReference type="Proteomes" id="UP001595705">
    <property type="component" value="Unassembled WGS sequence"/>
</dbReference>
<reference evidence="3" key="1">
    <citation type="journal article" date="2019" name="Int. J. Syst. Evol. Microbiol.">
        <title>The Global Catalogue of Microorganisms (GCM) 10K type strain sequencing project: providing services to taxonomists for standard genome sequencing and annotation.</title>
        <authorList>
            <consortium name="The Broad Institute Genomics Platform"/>
            <consortium name="The Broad Institute Genome Sequencing Center for Infectious Disease"/>
            <person name="Wu L."/>
            <person name="Ma J."/>
        </authorList>
    </citation>
    <scope>NUCLEOTIDE SEQUENCE [LARGE SCALE GENOMIC DNA]</scope>
    <source>
        <strain evidence="3">KCTC 42441</strain>
    </source>
</reference>
<dbReference type="GO" id="GO:0061542">
    <property type="term" value="F:3-demethylubiquinol 3-O-methyltransferase activity"/>
    <property type="evidence" value="ECO:0007669"/>
    <property type="project" value="UniProtKB-EC"/>
</dbReference>
<feature type="domain" description="Methyltransferase" evidence="1">
    <location>
        <begin position="59"/>
        <end position="154"/>
    </location>
</feature>
<keyword evidence="3" id="KW-1185">Reference proteome</keyword>
<dbReference type="InterPro" id="IPR029063">
    <property type="entry name" value="SAM-dependent_MTases_sf"/>
</dbReference>